<dbReference type="AlphaFoldDB" id="A0A2I0QW34"/>
<keyword evidence="8" id="KW-0862">Zinc</keyword>
<comment type="caution">
    <text evidence="13">The sequence shown here is derived from an EMBL/GenBank/DDBJ whole genome shotgun (WGS) entry which is preliminary data.</text>
</comment>
<evidence type="ECO:0000256" key="7">
    <source>
        <dbReference type="ARBA" id="ARBA00022801"/>
    </source>
</evidence>
<keyword evidence="5" id="KW-0808">Transferase</keyword>
<proteinExistence type="inferred from homology"/>
<name>A0A2I0QW34_9BACI</name>
<evidence type="ECO:0000256" key="11">
    <source>
        <dbReference type="ARBA" id="ARBA00049893"/>
    </source>
</evidence>
<evidence type="ECO:0000256" key="3">
    <source>
        <dbReference type="ARBA" id="ARBA00003215"/>
    </source>
</evidence>
<evidence type="ECO:0000256" key="12">
    <source>
        <dbReference type="RuleBase" id="RU361274"/>
    </source>
</evidence>
<dbReference type="EMBL" id="PJNH01000001">
    <property type="protein sequence ID" value="PKR78547.1"/>
    <property type="molecule type" value="Genomic_DNA"/>
</dbReference>
<dbReference type="SUPFAM" id="SSF64438">
    <property type="entry name" value="CNF1/YfiH-like putative cysteine hydrolases"/>
    <property type="match status" value="1"/>
</dbReference>
<dbReference type="GO" id="GO:0005507">
    <property type="term" value="F:copper ion binding"/>
    <property type="evidence" value="ECO:0007669"/>
    <property type="project" value="TreeGrafter"/>
</dbReference>
<gene>
    <name evidence="13" type="ORF">CEY16_01970</name>
</gene>
<accession>A0A2I0QW34</accession>
<dbReference type="PANTHER" id="PTHR30616:SF2">
    <property type="entry name" value="PURINE NUCLEOSIDE PHOSPHORYLASE LACC1"/>
    <property type="match status" value="1"/>
</dbReference>
<evidence type="ECO:0000256" key="1">
    <source>
        <dbReference type="ARBA" id="ARBA00000553"/>
    </source>
</evidence>
<dbReference type="Pfam" id="PF02578">
    <property type="entry name" value="Cu-oxidase_4"/>
    <property type="match status" value="1"/>
</dbReference>
<evidence type="ECO:0000313" key="13">
    <source>
        <dbReference type="EMBL" id="PKR78547.1"/>
    </source>
</evidence>
<dbReference type="GO" id="GO:0016787">
    <property type="term" value="F:hydrolase activity"/>
    <property type="evidence" value="ECO:0007669"/>
    <property type="project" value="UniProtKB-KW"/>
</dbReference>
<comment type="catalytic activity">
    <reaction evidence="10">
        <text>adenosine + phosphate = alpha-D-ribose 1-phosphate + adenine</text>
        <dbReference type="Rhea" id="RHEA:27642"/>
        <dbReference type="ChEBI" id="CHEBI:16335"/>
        <dbReference type="ChEBI" id="CHEBI:16708"/>
        <dbReference type="ChEBI" id="CHEBI:43474"/>
        <dbReference type="ChEBI" id="CHEBI:57720"/>
        <dbReference type="EC" id="2.4.2.1"/>
    </reaction>
    <physiologicalReaction direction="left-to-right" evidence="10">
        <dbReference type="Rhea" id="RHEA:27643"/>
    </physiologicalReaction>
</comment>
<evidence type="ECO:0000256" key="2">
    <source>
        <dbReference type="ARBA" id="ARBA00001947"/>
    </source>
</evidence>
<comment type="catalytic activity">
    <reaction evidence="9">
        <text>adenosine + H2O + H(+) = inosine + NH4(+)</text>
        <dbReference type="Rhea" id="RHEA:24408"/>
        <dbReference type="ChEBI" id="CHEBI:15377"/>
        <dbReference type="ChEBI" id="CHEBI:15378"/>
        <dbReference type="ChEBI" id="CHEBI:16335"/>
        <dbReference type="ChEBI" id="CHEBI:17596"/>
        <dbReference type="ChEBI" id="CHEBI:28938"/>
        <dbReference type="EC" id="3.5.4.4"/>
    </reaction>
    <physiologicalReaction direction="left-to-right" evidence="9">
        <dbReference type="Rhea" id="RHEA:24409"/>
    </physiologicalReaction>
</comment>
<dbReference type="CDD" id="cd16833">
    <property type="entry name" value="YfiH"/>
    <property type="match status" value="1"/>
</dbReference>
<evidence type="ECO:0000313" key="14">
    <source>
        <dbReference type="Proteomes" id="UP000243524"/>
    </source>
</evidence>
<dbReference type="InterPro" id="IPR003730">
    <property type="entry name" value="Cu_polyphenol_OxRdtase"/>
</dbReference>
<keyword evidence="14" id="KW-1185">Reference proteome</keyword>
<sequence length="266" mass="30423">MMKSEIFKLKDTHYLQIEDWERDGIIAGFSTRDGGFSESPYTSLNLGIHVNDKHDAVVQNRQKFNNTFHKSFAQWKCLNQVHSNLVIDFSDDETPLRHDQPAIDADGMITNRKDHFLAMFYADCVPLFFRVKNTSLIGLAHAGWQGTVQGIGTVMADKLLSHGVSLEDVEVIIGPCISSTNYEVDEKVVQQIPAKFHNQVLEATSPGHFLLDLRKLNQLILTEYGFDKDQIRTTSYCTFDQQELFFSHRRDQGHTGRMMAFMFIDN</sequence>
<organism evidence="13 14">
    <name type="scientific">Halalkalibacillus sediminis</name>
    <dbReference type="NCBI Taxonomy" id="2018042"/>
    <lineage>
        <taxon>Bacteria</taxon>
        <taxon>Bacillati</taxon>
        <taxon>Bacillota</taxon>
        <taxon>Bacilli</taxon>
        <taxon>Bacillales</taxon>
        <taxon>Bacillaceae</taxon>
        <taxon>Halalkalibacillus</taxon>
    </lineage>
</organism>
<dbReference type="PANTHER" id="PTHR30616">
    <property type="entry name" value="UNCHARACTERIZED PROTEIN YFIH"/>
    <property type="match status" value="1"/>
</dbReference>
<comment type="function">
    <text evidence="3">Purine nucleoside enzyme that catalyzes the phosphorolysis of adenosine and inosine nucleosides, yielding D-ribose 1-phosphate and the respective free bases, adenine and hypoxanthine. Also catalyzes the phosphorolysis of S-methyl-5'-thioadenosine into adenine and S-methyl-5-thio-alpha-D-ribose 1-phosphate. Also has adenosine deaminase activity.</text>
</comment>
<evidence type="ECO:0000256" key="8">
    <source>
        <dbReference type="ARBA" id="ARBA00022833"/>
    </source>
</evidence>
<dbReference type="Gene3D" id="3.60.140.10">
    <property type="entry name" value="CNF1/YfiH-like putative cysteine hydrolases"/>
    <property type="match status" value="1"/>
</dbReference>
<dbReference type="InterPro" id="IPR011324">
    <property type="entry name" value="Cytotoxic_necrot_fac-like_cat"/>
</dbReference>
<evidence type="ECO:0000256" key="9">
    <source>
        <dbReference type="ARBA" id="ARBA00047989"/>
    </source>
</evidence>
<evidence type="ECO:0000256" key="6">
    <source>
        <dbReference type="ARBA" id="ARBA00022723"/>
    </source>
</evidence>
<evidence type="ECO:0000256" key="4">
    <source>
        <dbReference type="ARBA" id="ARBA00007353"/>
    </source>
</evidence>
<evidence type="ECO:0000256" key="10">
    <source>
        <dbReference type="ARBA" id="ARBA00048968"/>
    </source>
</evidence>
<reference evidence="13 14" key="1">
    <citation type="submission" date="2017-06" db="EMBL/GenBank/DDBJ databases">
        <title>the draft geome sequence of Illustriluteabacillus marina B3227.</title>
        <authorList>
            <person name="He R.-H."/>
            <person name="Du Z.-J."/>
        </authorList>
    </citation>
    <scope>NUCLEOTIDE SEQUENCE [LARGE SCALE GENOMIC DNA]</scope>
    <source>
        <strain evidence="13 14">B3227</strain>
    </source>
</reference>
<comment type="catalytic activity">
    <reaction evidence="11">
        <text>S-methyl-5'-thioadenosine + phosphate = 5-(methylsulfanyl)-alpha-D-ribose 1-phosphate + adenine</text>
        <dbReference type="Rhea" id="RHEA:11852"/>
        <dbReference type="ChEBI" id="CHEBI:16708"/>
        <dbReference type="ChEBI" id="CHEBI:17509"/>
        <dbReference type="ChEBI" id="CHEBI:43474"/>
        <dbReference type="ChEBI" id="CHEBI:58533"/>
        <dbReference type="EC" id="2.4.2.28"/>
    </reaction>
    <physiologicalReaction direction="left-to-right" evidence="11">
        <dbReference type="Rhea" id="RHEA:11853"/>
    </physiologicalReaction>
</comment>
<comment type="catalytic activity">
    <reaction evidence="1">
        <text>inosine + phosphate = alpha-D-ribose 1-phosphate + hypoxanthine</text>
        <dbReference type="Rhea" id="RHEA:27646"/>
        <dbReference type="ChEBI" id="CHEBI:17368"/>
        <dbReference type="ChEBI" id="CHEBI:17596"/>
        <dbReference type="ChEBI" id="CHEBI:43474"/>
        <dbReference type="ChEBI" id="CHEBI:57720"/>
        <dbReference type="EC" id="2.4.2.1"/>
    </reaction>
    <physiologicalReaction direction="left-to-right" evidence="1">
        <dbReference type="Rhea" id="RHEA:27647"/>
    </physiologicalReaction>
</comment>
<comment type="similarity">
    <text evidence="4 12">Belongs to the purine nucleoside phosphorylase YfiH/LACC1 family.</text>
</comment>
<comment type="cofactor">
    <cofactor evidence="2">
        <name>Zn(2+)</name>
        <dbReference type="ChEBI" id="CHEBI:29105"/>
    </cofactor>
</comment>
<keyword evidence="7" id="KW-0378">Hydrolase</keyword>
<keyword evidence="6" id="KW-0479">Metal-binding</keyword>
<protein>
    <recommendedName>
        <fullName evidence="12">Purine nucleoside phosphorylase</fullName>
    </recommendedName>
</protein>
<dbReference type="GO" id="GO:0017061">
    <property type="term" value="F:S-methyl-5-thioadenosine phosphorylase activity"/>
    <property type="evidence" value="ECO:0007669"/>
    <property type="project" value="UniProtKB-EC"/>
</dbReference>
<dbReference type="Proteomes" id="UP000243524">
    <property type="component" value="Unassembled WGS sequence"/>
</dbReference>
<dbReference type="NCBIfam" id="TIGR00726">
    <property type="entry name" value="peptidoglycan editing factor PgeF"/>
    <property type="match status" value="1"/>
</dbReference>
<dbReference type="InterPro" id="IPR038371">
    <property type="entry name" value="Cu_polyphenol_OxRdtase_sf"/>
</dbReference>
<evidence type="ECO:0000256" key="5">
    <source>
        <dbReference type="ARBA" id="ARBA00022679"/>
    </source>
</evidence>